<reference evidence="2 4" key="1">
    <citation type="journal article" date="2008" name="Genome Biol.">
        <title>The genome sequence of the model ascomycete fungus Podospora anserina.</title>
        <authorList>
            <person name="Espagne E."/>
            <person name="Lespinet O."/>
            <person name="Malagnac F."/>
            <person name="Da Silva C."/>
            <person name="Jaillon O."/>
            <person name="Porcel B.M."/>
            <person name="Couloux A."/>
            <person name="Aury J.-M."/>
            <person name="Segurens B."/>
            <person name="Poulain J."/>
            <person name="Anthouard V."/>
            <person name="Grossetete S."/>
            <person name="Khalili H."/>
            <person name="Coppin E."/>
            <person name="Dequard-Chablat M."/>
            <person name="Picard M."/>
            <person name="Contamine V."/>
            <person name="Arnaise S."/>
            <person name="Bourdais A."/>
            <person name="Berteaux-Lecellier V."/>
            <person name="Gautheret D."/>
            <person name="de Vries R.P."/>
            <person name="Battaglia E."/>
            <person name="Coutinho P.M."/>
            <person name="Danchin E.G.J."/>
            <person name="Henrissat B."/>
            <person name="El Khoury R."/>
            <person name="Sainsard-Chanet A."/>
            <person name="Boivin A."/>
            <person name="Pinan-Lucarre B."/>
            <person name="Sellem C.H."/>
            <person name="Debuchy R."/>
            <person name="Wincker P."/>
            <person name="Weissenbach J."/>
            <person name="Silar P."/>
        </authorList>
    </citation>
    <scope>NUCLEOTIDE SEQUENCE [LARGE SCALE GENOMIC DNA]</scope>
    <source>
        <strain evidence="4">S / ATCC MYA-4624 / DSM 980 / FGSC 10383</strain>
        <strain evidence="2">S mat+</strain>
    </source>
</reference>
<evidence type="ECO:0000313" key="2">
    <source>
        <dbReference type="EMBL" id="CAP59814.1"/>
    </source>
</evidence>
<sequence>MSNQINQGLQDYFRLVSETLKRIDQETERDDGSRLIELNELRSVILCGQGTTILNNILDAQAKVDAATRNLEARNKELFELGRSIEENRSALKQKEDDLVRDLDAQRRVLEQEKMDLQIQKQAFLDAQAISTETRDTISKTETALAGVMAAQSKFESDLGTLLKASNVGKEMAPPRKRARTQDGIEVDRVQLPPKVVAFKEKRLEHLTWLAGAAVIIEGSLWYRKSNIETGICIMNLISSNGKWIESFHAFCRSENGLEHPVAYCFYAILESDRNTPWILGGGCHCPQHRFPWSSEGGNCIDIIKMDAAESYGTIMLVFDGVKIVFDDVKSH</sequence>
<evidence type="ECO:0000313" key="4">
    <source>
        <dbReference type="Proteomes" id="UP000001197"/>
    </source>
</evidence>
<dbReference type="EMBL" id="CU633438">
    <property type="protein sequence ID" value="CAP59814.1"/>
    <property type="molecule type" value="Genomic_DNA"/>
</dbReference>
<dbReference type="AlphaFoldDB" id="B2A9Q4"/>
<proteinExistence type="predicted"/>
<dbReference type="HOGENOM" id="CLU_837080_0_0_1"/>
<keyword evidence="1" id="KW-0175">Coiled coil</keyword>
<dbReference type="KEGG" id="pan:PODANSg09381"/>
<evidence type="ECO:0000256" key="1">
    <source>
        <dbReference type="SAM" id="Coils"/>
    </source>
</evidence>
<dbReference type="EMBL" id="FO904936">
    <property type="protein sequence ID" value="CDP22457.1"/>
    <property type="molecule type" value="Genomic_DNA"/>
</dbReference>
<gene>
    <name evidence="2" type="ORF">PODANS_1_1442</name>
</gene>
<dbReference type="GeneID" id="6197420"/>
<reference evidence="2" key="2">
    <citation type="submission" date="2008-07" db="EMBL/GenBank/DDBJ databases">
        <authorList>
            <person name="Genoscope - CEA"/>
        </authorList>
    </citation>
    <scope>NUCLEOTIDE SEQUENCE</scope>
    <source>
        <strain evidence="2">S mat+</strain>
    </source>
</reference>
<dbReference type="VEuPathDB" id="FungiDB:PODANS_1_1442"/>
<dbReference type="Proteomes" id="UP000001197">
    <property type="component" value="Chromosome 1"/>
</dbReference>
<name>B2A9Q4_PODAN</name>
<accession>B2A9Q4</accession>
<keyword evidence="4" id="KW-1185">Reference proteome</keyword>
<protein>
    <submittedName>
        <fullName evidence="2">Podospora anserina S mat+ genomic DNA chromosome 1, supercontig 1</fullName>
    </submittedName>
</protein>
<organism evidence="2">
    <name type="scientific">Podospora anserina (strain S / ATCC MYA-4624 / DSM 980 / FGSC 10383)</name>
    <name type="common">Pleurage anserina</name>
    <dbReference type="NCBI Taxonomy" id="515849"/>
    <lineage>
        <taxon>Eukaryota</taxon>
        <taxon>Fungi</taxon>
        <taxon>Dikarya</taxon>
        <taxon>Ascomycota</taxon>
        <taxon>Pezizomycotina</taxon>
        <taxon>Sordariomycetes</taxon>
        <taxon>Sordariomycetidae</taxon>
        <taxon>Sordariales</taxon>
        <taxon>Podosporaceae</taxon>
        <taxon>Podospora</taxon>
        <taxon>Podospora anserina</taxon>
    </lineage>
</organism>
<evidence type="ECO:0000313" key="3">
    <source>
        <dbReference type="EMBL" id="CDP22457.1"/>
    </source>
</evidence>
<dbReference type="OrthoDB" id="4584796at2759"/>
<reference evidence="4" key="3">
    <citation type="journal article" date="2014" name="Genetics">
        <title>Maintaining two mating types: Structure of the mating type locus and its role in heterokaryosis in Podospora anserina.</title>
        <authorList>
            <person name="Grognet P."/>
            <person name="Bidard F."/>
            <person name="Kuchly C."/>
            <person name="Tong L.C.H."/>
            <person name="Coppin E."/>
            <person name="Benkhali J.A."/>
            <person name="Couloux A."/>
            <person name="Wincker P."/>
            <person name="Debuchy R."/>
            <person name="Silar P."/>
        </authorList>
    </citation>
    <scope>GENOME REANNOTATION</scope>
    <source>
        <strain evidence="4">S / ATCC MYA-4624 / DSM 980 / FGSC 10383</strain>
    </source>
</reference>
<feature type="coiled-coil region" evidence="1">
    <location>
        <begin position="57"/>
        <end position="120"/>
    </location>
</feature>
<reference evidence="3" key="4">
    <citation type="submission" date="2015-04" db="EMBL/GenBank/DDBJ databases">
        <title>Maintaining two mating types: Structure of the mating type locus and its role in heterokaryosis in Podospora anserina.</title>
        <authorList>
            <person name="Grognet P."/>
            <person name="Bidard F."/>
            <person name="Kuchly C."/>
            <person name="Chan Ho Tong L."/>
            <person name="Coppin E."/>
            <person name="Ait Benkhali J."/>
            <person name="Couloux A."/>
            <person name="Wincker P."/>
            <person name="Debuchy R."/>
            <person name="Silar P."/>
        </authorList>
    </citation>
    <scope>NUCLEOTIDE SEQUENCE</scope>
</reference>
<dbReference type="RefSeq" id="XP_001912334.1">
    <property type="nucleotide sequence ID" value="XM_001912299.1"/>
</dbReference>